<protein>
    <submittedName>
        <fullName evidence="1">Uncharacterized protein</fullName>
    </submittedName>
</protein>
<keyword evidence="2" id="KW-1185">Reference proteome</keyword>
<comment type="caution">
    <text evidence="1">The sequence shown here is derived from an EMBL/GenBank/DDBJ whole genome shotgun (WGS) entry which is preliminary data.</text>
</comment>
<proteinExistence type="predicted"/>
<gene>
    <name evidence="1" type="ORF">VKT23_011177</name>
</gene>
<name>A0ABR1JAQ6_9AGAR</name>
<organism evidence="1 2">
    <name type="scientific">Marasmiellus scandens</name>
    <dbReference type="NCBI Taxonomy" id="2682957"/>
    <lineage>
        <taxon>Eukaryota</taxon>
        <taxon>Fungi</taxon>
        <taxon>Dikarya</taxon>
        <taxon>Basidiomycota</taxon>
        <taxon>Agaricomycotina</taxon>
        <taxon>Agaricomycetes</taxon>
        <taxon>Agaricomycetidae</taxon>
        <taxon>Agaricales</taxon>
        <taxon>Marasmiineae</taxon>
        <taxon>Omphalotaceae</taxon>
        <taxon>Marasmiellus</taxon>
    </lineage>
</organism>
<sequence>MATVNALTLGDSKHWILFFNSSASRAKKGDALVEQDVKRAGGEAASHGPEGKVDLLFTAGGTPKVSVRRGVYLIPDNLVTQSLLNVLRTMPPTSKRPLPRIITISSTGLTKTSHESVPLLLKPMYSFLLAKDRVGVERVASHVCGWN</sequence>
<dbReference type="EMBL" id="JBANRG010000023">
    <property type="protein sequence ID" value="KAK7455304.1"/>
    <property type="molecule type" value="Genomic_DNA"/>
</dbReference>
<evidence type="ECO:0000313" key="2">
    <source>
        <dbReference type="Proteomes" id="UP001498398"/>
    </source>
</evidence>
<evidence type="ECO:0000313" key="1">
    <source>
        <dbReference type="EMBL" id="KAK7455304.1"/>
    </source>
</evidence>
<dbReference type="Proteomes" id="UP001498398">
    <property type="component" value="Unassembled WGS sequence"/>
</dbReference>
<reference evidence="1 2" key="1">
    <citation type="submission" date="2024-01" db="EMBL/GenBank/DDBJ databases">
        <title>A draft genome for the cacao thread blight pathogen Marasmiellus scandens.</title>
        <authorList>
            <person name="Baruah I.K."/>
            <person name="Leung J."/>
            <person name="Bukari Y."/>
            <person name="Amoako-Attah I."/>
            <person name="Meinhardt L.W."/>
            <person name="Bailey B.A."/>
            <person name="Cohen S.P."/>
        </authorList>
    </citation>
    <scope>NUCLEOTIDE SEQUENCE [LARGE SCALE GENOMIC DNA]</scope>
    <source>
        <strain evidence="1 2">GH-19</strain>
    </source>
</reference>
<accession>A0ABR1JAQ6</accession>